<dbReference type="GO" id="GO:0017119">
    <property type="term" value="C:Golgi transport complex"/>
    <property type="evidence" value="ECO:0007669"/>
    <property type="project" value="InterPro"/>
</dbReference>
<evidence type="ECO:0000256" key="6">
    <source>
        <dbReference type="ARBA" id="ARBA00023034"/>
    </source>
</evidence>
<evidence type="ECO:0000256" key="5">
    <source>
        <dbReference type="ARBA" id="ARBA00022927"/>
    </source>
</evidence>
<dbReference type="SUPFAM" id="SSF48403">
    <property type="entry name" value="Ankyrin repeat"/>
    <property type="match status" value="1"/>
</dbReference>
<dbReference type="GO" id="GO:0007030">
    <property type="term" value="P:Golgi organization"/>
    <property type="evidence" value="ECO:0007669"/>
    <property type="project" value="TreeGrafter"/>
</dbReference>
<keyword evidence="6" id="KW-0333">Golgi apparatus</keyword>
<evidence type="ECO:0000313" key="9">
    <source>
        <dbReference type="EMBL" id="PVU88940.1"/>
    </source>
</evidence>
<keyword evidence="4" id="KW-0813">Transport</keyword>
<evidence type="ECO:0000313" key="10">
    <source>
        <dbReference type="Proteomes" id="UP000245699"/>
    </source>
</evidence>
<keyword evidence="5" id="KW-0653">Protein transport</keyword>
<dbReference type="STRING" id="61424.A0A2T9Y9E0"/>
<evidence type="ECO:0000256" key="8">
    <source>
        <dbReference type="ARBA" id="ARBA00031345"/>
    </source>
</evidence>
<protein>
    <recommendedName>
        <fullName evidence="3">Conserved oligomeric Golgi complex subunit 7</fullName>
    </recommendedName>
    <alternativeName>
        <fullName evidence="8">Component of oligomeric Golgi complex 7</fullName>
    </alternativeName>
</protein>
<keyword evidence="10" id="KW-1185">Reference proteome</keyword>
<keyword evidence="7" id="KW-0472">Membrane</keyword>
<evidence type="ECO:0000256" key="1">
    <source>
        <dbReference type="ARBA" id="ARBA00004395"/>
    </source>
</evidence>
<accession>A0A2T9Y9E0</accession>
<organism evidence="9 10">
    <name type="scientific">Furculomyces boomerangus</name>
    <dbReference type="NCBI Taxonomy" id="61424"/>
    <lineage>
        <taxon>Eukaryota</taxon>
        <taxon>Fungi</taxon>
        <taxon>Fungi incertae sedis</taxon>
        <taxon>Zoopagomycota</taxon>
        <taxon>Kickxellomycotina</taxon>
        <taxon>Harpellomycetes</taxon>
        <taxon>Harpellales</taxon>
        <taxon>Harpellaceae</taxon>
        <taxon>Furculomyces</taxon>
    </lineage>
</organism>
<dbReference type="GO" id="GO:0000139">
    <property type="term" value="C:Golgi membrane"/>
    <property type="evidence" value="ECO:0007669"/>
    <property type="project" value="UniProtKB-SubCell"/>
</dbReference>
<dbReference type="GO" id="GO:0006886">
    <property type="term" value="P:intracellular protein transport"/>
    <property type="evidence" value="ECO:0007669"/>
    <property type="project" value="InterPro"/>
</dbReference>
<dbReference type="GO" id="GO:0006890">
    <property type="term" value="P:retrograde vesicle-mediated transport, Golgi to endoplasmic reticulum"/>
    <property type="evidence" value="ECO:0007669"/>
    <property type="project" value="TreeGrafter"/>
</dbReference>
<dbReference type="InterPro" id="IPR036770">
    <property type="entry name" value="Ankyrin_rpt-contain_sf"/>
</dbReference>
<dbReference type="OrthoDB" id="249612at2759"/>
<dbReference type="PANTHER" id="PTHR21443">
    <property type="entry name" value="CONSERVED OLIGOMERIC GOLGI COMPLEX COMPONENT 7"/>
    <property type="match status" value="1"/>
</dbReference>
<evidence type="ECO:0000256" key="7">
    <source>
        <dbReference type="ARBA" id="ARBA00023136"/>
    </source>
</evidence>
<dbReference type="Proteomes" id="UP000245699">
    <property type="component" value="Unassembled WGS sequence"/>
</dbReference>
<reference evidence="9 10" key="1">
    <citation type="journal article" date="2018" name="MBio">
        <title>Comparative Genomics Reveals the Core Gene Toolbox for the Fungus-Insect Symbiosis.</title>
        <authorList>
            <person name="Wang Y."/>
            <person name="Stata M."/>
            <person name="Wang W."/>
            <person name="Stajich J.E."/>
            <person name="White M.M."/>
            <person name="Moncalvo J.M."/>
        </authorList>
    </citation>
    <scope>NUCLEOTIDE SEQUENCE [LARGE SCALE GENOMIC DNA]</scope>
    <source>
        <strain evidence="9 10">AUS-77-4</strain>
    </source>
</reference>
<evidence type="ECO:0000256" key="2">
    <source>
        <dbReference type="ARBA" id="ARBA00005831"/>
    </source>
</evidence>
<comment type="subcellular location">
    <subcellularLocation>
        <location evidence="1">Golgi apparatus membrane</location>
        <topology evidence="1">Peripheral membrane protein</topology>
    </subcellularLocation>
</comment>
<proteinExistence type="inferred from homology"/>
<dbReference type="EMBL" id="MBFT01000589">
    <property type="protein sequence ID" value="PVU88940.1"/>
    <property type="molecule type" value="Genomic_DNA"/>
</dbReference>
<comment type="similarity">
    <text evidence="2">Belongs to the COG7 family.</text>
</comment>
<dbReference type="Gene3D" id="1.25.40.20">
    <property type="entry name" value="Ankyrin repeat-containing domain"/>
    <property type="match status" value="1"/>
</dbReference>
<dbReference type="InterPro" id="IPR019335">
    <property type="entry name" value="COG7"/>
</dbReference>
<name>A0A2T9Y9E0_9FUNG</name>
<gene>
    <name evidence="9" type="ORF">BB559_005324</name>
</gene>
<dbReference type="PANTHER" id="PTHR21443:SF0">
    <property type="entry name" value="CONSERVED OLIGOMERIC GOLGI COMPLEX SUBUNIT 7"/>
    <property type="match status" value="1"/>
</dbReference>
<evidence type="ECO:0000256" key="3">
    <source>
        <dbReference type="ARBA" id="ARBA00020984"/>
    </source>
</evidence>
<evidence type="ECO:0000256" key="4">
    <source>
        <dbReference type="ARBA" id="ARBA00022448"/>
    </source>
</evidence>
<comment type="caution">
    <text evidence="9">The sequence shown here is derived from an EMBL/GenBank/DDBJ whole genome shotgun (WGS) entry which is preliminary data.</text>
</comment>
<sequence>MMEVEISLFENQDFNPIDWLNSVLTIESLNTTENKDSQQKSNKGDNLNEKSLGIDNLDINKLETKISHLTNRLAYLSTEAQSNQDRTRIRLERATKFLGRDLERFRGILKSCLNELTKIEPNLPLSEIRNNTILEKVAKTQIVRQRLYETKAAFEKIQDLLNLPKQILKLKNDDLIIEASEKLKEAMVSVKQLDHMSKSNLIDLLGEKKEESVDTKSNESIKSKNEISNIWKSIHENFKIMEMELLNKSIEKLSIAFSTRNYEDCKIWVKFLSKSGNFQLVKNTYTKEKGEKTILAWKEAYNNAIINTEEKNSLDRSETEKPDSNIDDSLIGKFRIMLELFLEELVSLLEAEYEFCEAVEIDDPQLTILDMLEKVLVAVGNDTKDILYKAEKEFENIQDQTQLEQLVELYKVVLFFIDNVDKNFSSSTALLGVGVEVSVSTKEANLLESQTKKGFKRAFSNILLPFVPLQQKFIKYEGILLSRSIKKMIEKVLVPEKGNGKSYNKKSELINKNEFSEKVDSAELKEGLIILQKLKDLITKSLFITFKEARKRIFSFTKGTAALGLFEIFDQEITYLITQVAKFICSILERTGLISGDTINFFKANSNSQKKDIITGPTFSSYPSLESAFWWSQMEFVLHSSAIFIIIGEQISRLSVDIAAEAVKHCKGMYELDDSMNLFMKEDISEPESTLSLSTLNSTNLVNIYTGIFQILTKNETNLRDSEKQGPVLDSISEKLRNLTFGDFWLFGDYFKGKNVDENSQDKRNVEVLRDIFGLVFPKALGKLLEVIFTDLQYALFILLFGPQLGIFRNMLNQNEPSTKGLNDSNYNAMNRPNANIKIPQFSYSPSASIRAIGEQVLLLPMILEQIESKNIIKTTLNDIFNATSSDLDTLAERNLEWEFNLLGNHVLSLAIVFNRIGFNNLSLEKKCELAIEGIHTHSTNSHNWLTTVSESTMDTFVLYAEIKKEEFDILFSTFFVLNVRMKFEDLPYNVIEEIFILSGNHALIELNKRFSCCFESVPPSIKFQYLLFKAKGILIDGFQLLLKHKLLSSELIETFIFELALEHPLIKKNNQSSFSKTSDNMQVSIIPKYNINNRKNTIFGANEKKSDSKMNDLPFVAACENYYKKINCSSNLKTISNHYIYSNYHGIDAIQLKYTNWVGNTKSKFIYPIFKEKIQKKLSGIALPIRLFEELDKNYEKNILSYINTISKFKAQNHHSILKTYLSNPIQSNLPYNFPNNNNTKKRAHNKILAPEKKLVENGNKKPKTSMLLQKESKNTFETNNKKGKEPTANIKANQHQNLSDISTKDTCISKKIFGSVPNFKCSTCTRSLTTRRKHRDEEIERNLQIVHRLLQLGLSPNSHRGLPLIKSVMYRNYKAAKLLLEYGADANCNDAMAIKLAASNGDCQTMTVLLEYGGIADARSLKLAAKKKHWDIVELLMQKNILPDTETLNLMTEM</sequence>